<feature type="compositionally biased region" description="Basic and acidic residues" evidence="1">
    <location>
        <begin position="213"/>
        <end position="231"/>
    </location>
</feature>
<feature type="domain" description="Fungal-type protein kinase" evidence="2">
    <location>
        <begin position="253"/>
        <end position="627"/>
    </location>
</feature>
<feature type="compositionally biased region" description="Polar residues" evidence="1">
    <location>
        <begin position="181"/>
        <end position="193"/>
    </location>
</feature>
<evidence type="ECO:0000259" key="2">
    <source>
        <dbReference type="Pfam" id="PF17667"/>
    </source>
</evidence>
<proteinExistence type="predicted"/>
<organism evidence="3 4">
    <name type="scientific">Pyrrhoderma noxium</name>
    <dbReference type="NCBI Taxonomy" id="2282107"/>
    <lineage>
        <taxon>Eukaryota</taxon>
        <taxon>Fungi</taxon>
        <taxon>Dikarya</taxon>
        <taxon>Basidiomycota</taxon>
        <taxon>Agaricomycotina</taxon>
        <taxon>Agaricomycetes</taxon>
        <taxon>Hymenochaetales</taxon>
        <taxon>Hymenochaetaceae</taxon>
        <taxon>Pyrrhoderma</taxon>
    </lineage>
</organism>
<dbReference type="InParanoid" id="A0A286UKG2"/>
<dbReference type="Pfam" id="PF17667">
    <property type="entry name" value="Pkinase_fungal"/>
    <property type="match status" value="1"/>
</dbReference>
<keyword evidence="3" id="KW-0418">Kinase</keyword>
<dbReference type="PANTHER" id="PTHR38248">
    <property type="entry name" value="FUNK1 6"/>
    <property type="match status" value="1"/>
</dbReference>
<dbReference type="GO" id="GO:0016301">
    <property type="term" value="F:kinase activity"/>
    <property type="evidence" value="ECO:0007669"/>
    <property type="project" value="UniProtKB-KW"/>
</dbReference>
<evidence type="ECO:0000313" key="4">
    <source>
        <dbReference type="Proteomes" id="UP000217199"/>
    </source>
</evidence>
<dbReference type="EMBL" id="NBII01000004">
    <property type="protein sequence ID" value="PAV20019.1"/>
    <property type="molecule type" value="Genomic_DNA"/>
</dbReference>
<reference evidence="3 4" key="1">
    <citation type="journal article" date="2017" name="Mol. Ecol.">
        <title>Comparative and population genomic landscape of Phellinus noxius: A hypervariable fungus causing root rot in trees.</title>
        <authorList>
            <person name="Chung C.L."/>
            <person name="Lee T.J."/>
            <person name="Akiba M."/>
            <person name="Lee H.H."/>
            <person name="Kuo T.H."/>
            <person name="Liu D."/>
            <person name="Ke H.M."/>
            <person name="Yokoi T."/>
            <person name="Roa M.B."/>
            <person name="Lu M.J."/>
            <person name="Chang Y.Y."/>
            <person name="Ann P.J."/>
            <person name="Tsai J.N."/>
            <person name="Chen C.Y."/>
            <person name="Tzean S.S."/>
            <person name="Ota Y."/>
            <person name="Hattori T."/>
            <person name="Sahashi N."/>
            <person name="Liou R.F."/>
            <person name="Kikuchi T."/>
            <person name="Tsai I.J."/>
        </authorList>
    </citation>
    <scope>NUCLEOTIDE SEQUENCE [LARGE SCALE GENOMIC DNA]</scope>
    <source>
        <strain evidence="3 4">FFPRI411160</strain>
    </source>
</reference>
<feature type="compositionally biased region" description="Basic residues" evidence="1">
    <location>
        <begin position="251"/>
        <end position="260"/>
    </location>
</feature>
<evidence type="ECO:0000313" key="3">
    <source>
        <dbReference type="EMBL" id="PAV20019.1"/>
    </source>
</evidence>
<dbReference type="InterPro" id="IPR040976">
    <property type="entry name" value="Pkinase_fungal"/>
</dbReference>
<dbReference type="Proteomes" id="UP000217199">
    <property type="component" value="Unassembled WGS sequence"/>
</dbReference>
<protein>
    <submittedName>
        <fullName evidence="3">Other 1 kinase</fullName>
    </submittedName>
</protein>
<name>A0A286UKG2_9AGAM</name>
<keyword evidence="4" id="KW-1185">Reference proteome</keyword>
<feature type="compositionally biased region" description="Low complexity" evidence="1">
    <location>
        <begin position="240"/>
        <end position="250"/>
    </location>
</feature>
<keyword evidence="3" id="KW-0808">Transferase</keyword>
<dbReference type="InterPro" id="IPR011009">
    <property type="entry name" value="Kinase-like_dom_sf"/>
</dbReference>
<feature type="region of interest" description="Disordered" evidence="1">
    <location>
        <begin position="180"/>
        <end position="261"/>
    </location>
</feature>
<evidence type="ECO:0000256" key="1">
    <source>
        <dbReference type="SAM" id="MobiDB-lite"/>
    </source>
</evidence>
<accession>A0A286UKG2</accession>
<dbReference type="Gene3D" id="1.10.510.10">
    <property type="entry name" value="Transferase(Phosphotransferase) domain 1"/>
    <property type="match status" value="1"/>
</dbReference>
<sequence length="737" mass="84393">MSTQAHSSPIRSHPLSLVDLFTTGTKDLSKDAMLIKTTNDEIDKRLKSSLDGWCQVETFDSFVLAMESKRMEQDGIPRDIPDITDVRRDVEVQKAYKSFTSVSGNEVNFYGPLCELANTILSRLTQPAFHFLRNDNHHLKVNDGDKGRKPDIIIVRELPDGITGLRWGDISSVLEVKKGGTNVTGNTDQTGQAQLEPAVPRSEPTAPVATLLGKREVENEEESSNKRPRTQEEEDDSRNPTAAVAATSAPARKKRTRKSKKIIEDHKKQILRYVADEISAIPTLRHVFNFYLSGTRLWVIYSDREQTISSPPLDIADPDFGLYKLIYTLNVYNNLRDKERGLFAKLETLPPKDNGPQATKLRILGDQSPGKEYIIGVNMSKTVERLIIGKHTRVMTVLMKKDPQGNLVPVTSEEFSTGTYGDADKWEHVLKWSYPMKHRIYEADVLDSARRVLKTVDDNLAGSSRRSSKRHADSLPRVFDHLKIDDRDKLFRAFLEPNNYGKRVLRFFVFERLEPVTSLADLEEFKTAFRDIFHVIHYLAVSKDGIKHRDISISNLMCRRLEDGSVQGVLNDWDVASTSHTESDSDHTNMRTGTMPFMSIDLHEDPPPVHIERFEYESLFYVLYWICLSYSYGKLLPEEKRHSAFANWPGWNSDNHEFVLSFKTRLQANDKIFENVDEFPEMYRPLIRPWLRLLRYTLRKGYNACDDARITGKLAEFDDDTLGGHMSYENICEILQN</sequence>
<dbReference type="OrthoDB" id="5569250at2759"/>
<dbReference type="PANTHER" id="PTHR38248:SF2">
    <property type="entry name" value="FUNK1 11"/>
    <property type="match status" value="1"/>
</dbReference>
<gene>
    <name evidence="3" type="ORF">PNOK_0495300</name>
</gene>
<dbReference type="SUPFAM" id="SSF56112">
    <property type="entry name" value="Protein kinase-like (PK-like)"/>
    <property type="match status" value="1"/>
</dbReference>
<dbReference type="AlphaFoldDB" id="A0A286UKG2"/>
<comment type="caution">
    <text evidence="3">The sequence shown here is derived from an EMBL/GenBank/DDBJ whole genome shotgun (WGS) entry which is preliminary data.</text>
</comment>